<evidence type="ECO:0000256" key="9">
    <source>
        <dbReference type="ARBA" id="ARBA00023136"/>
    </source>
</evidence>
<dbReference type="Pfam" id="PF03982">
    <property type="entry name" value="DAGAT"/>
    <property type="match status" value="1"/>
</dbReference>
<dbReference type="SUPFAM" id="SSF69593">
    <property type="entry name" value="Glycerol-3-phosphate (1)-acyltransferase"/>
    <property type="match status" value="1"/>
</dbReference>
<evidence type="ECO:0000256" key="5">
    <source>
        <dbReference type="ARBA" id="ARBA00022692"/>
    </source>
</evidence>
<evidence type="ECO:0000256" key="2">
    <source>
        <dbReference type="ARBA" id="ARBA00005420"/>
    </source>
</evidence>
<dbReference type="EMBL" id="JABFTP020000103">
    <property type="protein sequence ID" value="KAL3277370.1"/>
    <property type="molecule type" value="Genomic_DNA"/>
</dbReference>
<comment type="subcellular location">
    <subcellularLocation>
        <location evidence="1 11">Endoplasmic reticulum membrane</location>
        <topology evidence="1 11">Multi-pass membrane protein</topology>
    </subcellularLocation>
</comment>
<evidence type="ECO:0000256" key="7">
    <source>
        <dbReference type="ARBA" id="ARBA00022989"/>
    </source>
</evidence>
<reference evidence="12 13" key="1">
    <citation type="journal article" date="2021" name="BMC Biol.">
        <title>Horizontally acquired antibacterial genes associated with adaptive radiation of ladybird beetles.</title>
        <authorList>
            <person name="Li H.S."/>
            <person name="Tang X.F."/>
            <person name="Huang Y.H."/>
            <person name="Xu Z.Y."/>
            <person name="Chen M.L."/>
            <person name="Du X.Y."/>
            <person name="Qiu B.Y."/>
            <person name="Chen P.T."/>
            <person name="Zhang W."/>
            <person name="Slipinski A."/>
            <person name="Escalona H.E."/>
            <person name="Waterhouse R.M."/>
            <person name="Zwick A."/>
            <person name="Pang H."/>
        </authorList>
    </citation>
    <scope>NUCLEOTIDE SEQUENCE [LARGE SCALE GENOMIC DNA]</scope>
    <source>
        <strain evidence="12">SYSU2018</strain>
    </source>
</reference>
<evidence type="ECO:0000256" key="4">
    <source>
        <dbReference type="ARBA" id="ARBA00022679"/>
    </source>
</evidence>
<dbReference type="AlphaFoldDB" id="A0ABD2NG54"/>
<evidence type="ECO:0000256" key="1">
    <source>
        <dbReference type="ARBA" id="ARBA00004477"/>
    </source>
</evidence>
<evidence type="ECO:0000256" key="10">
    <source>
        <dbReference type="ARBA" id="ARBA00023315"/>
    </source>
</evidence>
<name>A0ABD2NG54_9CUCU</name>
<keyword evidence="9 11" id="KW-0472">Membrane</keyword>
<dbReference type="GO" id="GO:0006629">
    <property type="term" value="P:lipid metabolic process"/>
    <property type="evidence" value="ECO:0007669"/>
    <property type="project" value="UniProtKB-KW"/>
</dbReference>
<keyword evidence="6 11" id="KW-0256">Endoplasmic reticulum</keyword>
<evidence type="ECO:0000313" key="13">
    <source>
        <dbReference type="Proteomes" id="UP001516400"/>
    </source>
</evidence>
<keyword evidence="5 11" id="KW-0812">Transmembrane</keyword>
<organism evidence="12 13">
    <name type="scientific">Cryptolaemus montrouzieri</name>
    <dbReference type="NCBI Taxonomy" id="559131"/>
    <lineage>
        <taxon>Eukaryota</taxon>
        <taxon>Metazoa</taxon>
        <taxon>Ecdysozoa</taxon>
        <taxon>Arthropoda</taxon>
        <taxon>Hexapoda</taxon>
        <taxon>Insecta</taxon>
        <taxon>Pterygota</taxon>
        <taxon>Neoptera</taxon>
        <taxon>Endopterygota</taxon>
        <taxon>Coleoptera</taxon>
        <taxon>Polyphaga</taxon>
        <taxon>Cucujiformia</taxon>
        <taxon>Coccinelloidea</taxon>
        <taxon>Coccinellidae</taxon>
        <taxon>Scymninae</taxon>
        <taxon>Scymnini</taxon>
        <taxon>Cryptolaemus</taxon>
    </lineage>
</organism>
<gene>
    <name evidence="12" type="ORF">HHI36_012719</name>
</gene>
<dbReference type="GO" id="GO:0016746">
    <property type="term" value="F:acyltransferase activity"/>
    <property type="evidence" value="ECO:0007669"/>
    <property type="project" value="UniProtKB-KW"/>
</dbReference>
<protein>
    <recommendedName>
        <fullName evidence="11">Acyltransferase</fullName>
        <ecNumber evidence="11">2.3.1.-</ecNumber>
    </recommendedName>
</protein>
<dbReference type="EC" id="2.3.1.-" evidence="11"/>
<keyword evidence="8" id="KW-0443">Lipid metabolism</keyword>
<comment type="caution">
    <text evidence="12">The sequence shown here is derived from an EMBL/GenBank/DDBJ whole genome shotgun (WGS) entry which is preliminary data.</text>
</comment>
<feature type="transmembrane region" description="Helical" evidence="11">
    <location>
        <begin position="86"/>
        <end position="104"/>
    </location>
</feature>
<evidence type="ECO:0000256" key="11">
    <source>
        <dbReference type="RuleBase" id="RU367023"/>
    </source>
</evidence>
<dbReference type="Proteomes" id="UP001516400">
    <property type="component" value="Unassembled WGS sequence"/>
</dbReference>
<keyword evidence="4 11" id="KW-0808">Transferase</keyword>
<keyword evidence="3" id="KW-0444">Lipid biosynthesis</keyword>
<feature type="transmembrane region" description="Helical" evidence="11">
    <location>
        <begin position="54"/>
        <end position="80"/>
    </location>
</feature>
<dbReference type="GO" id="GO:0005789">
    <property type="term" value="C:endoplasmic reticulum membrane"/>
    <property type="evidence" value="ECO:0007669"/>
    <property type="project" value="UniProtKB-SubCell"/>
</dbReference>
<dbReference type="PANTHER" id="PTHR12317">
    <property type="entry name" value="DIACYLGLYCEROL O-ACYLTRANSFERASE"/>
    <property type="match status" value="1"/>
</dbReference>
<sequence length="374" mass="43501">MNVLFIDQAFQKIYHLSEQEIYTYFHCVCLFFPLRGINMAYLNDVLHAQIDRSFEVLGVIGLLIIQVASIFVTPILAYFFIFHTRFWWLCILYICWYLFLDNEIHERGGRRIEWVRKWSWWTYLSKYFPVKAVRTSNEKLDPKRNYLFCYFPHGVLSTGAFCTLGTNAGGFPELFPDHKTYLHTLSLFFKLPFIRELALWLGGLSASGRSLSHVLSRPEGGNISGLVVGGAVEAFYCKPGLHKIVYKKRKGFIKIAIKKGSPLVPVYCFGETDLYTLSNFSGSAYFNKFRDLVKRVMGFVIIFPKSREFLGILPNRHPLTVVVGDPIDVQKIENPTQEQIDELHQKFEKKLIELFDDQKKNYLENFEEAHLEII</sequence>
<dbReference type="CDD" id="cd07987">
    <property type="entry name" value="LPLAT_MGAT-like"/>
    <property type="match status" value="1"/>
</dbReference>
<keyword evidence="13" id="KW-1185">Reference proteome</keyword>
<keyword evidence="7 11" id="KW-1133">Transmembrane helix</keyword>
<evidence type="ECO:0000256" key="6">
    <source>
        <dbReference type="ARBA" id="ARBA00022824"/>
    </source>
</evidence>
<dbReference type="PANTHER" id="PTHR12317:SF79">
    <property type="entry name" value="ACYLTRANSFERASE"/>
    <property type="match status" value="1"/>
</dbReference>
<dbReference type="InterPro" id="IPR007130">
    <property type="entry name" value="DAGAT"/>
</dbReference>
<comment type="similarity">
    <text evidence="2 11">Belongs to the diacylglycerol acyltransferase family.</text>
</comment>
<proteinExistence type="inferred from homology"/>
<keyword evidence="10" id="KW-0012">Acyltransferase</keyword>
<evidence type="ECO:0000256" key="3">
    <source>
        <dbReference type="ARBA" id="ARBA00022516"/>
    </source>
</evidence>
<accession>A0ABD2NG54</accession>
<evidence type="ECO:0000256" key="8">
    <source>
        <dbReference type="ARBA" id="ARBA00023098"/>
    </source>
</evidence>
<evidence type="ECO:0000313" key="12">
    <source>
        <dbReference type="EMBL" id="KAL3277370.1"/>
    </source>
</evidence>
<feature type="transmembrane region" description="Helical" evidence="11">
    <location>
        <begin position="21"/>
        <end position="42"/>
    </location>
</feature>